<dbReference type="EMBL" id="GGEC01056142">
    <property type="protein sequence ID" value="MBX36626.1"/>
    <property type="molecule type" value="Transcribed_RNA"/>
</dbReference>
<reference evidence="1" key="1">
    <citation type="submission" date="2018-02" db="EMBL/GenBank/DDBJ databases">
        <title>Rhizophora mucronata_Transcriptome.</title>
        <authorList>
            <person name="Meera S.P."/>
            <person name="Sreeshan A."/>
            <person name="Augustine A."/>
        </authorList>
    </citation>
    <scope>NUCLEOTIDE SEQUENCE</scope>
    <source>
        <tissue evidence="1">Leaf</tissue>
    </source>
</reference>
<organism evidence="1">
    <name type="scientific">Rhizophora mucronata</name>
    <name type="common">Asiatic mangrove</name>
    <dbReference type="NCBI Taxonomy" id="61149"/>
    <lineage>
        <taxon>Eukaryota</taxon>
        <taxon>Viridiplantae</taxon>
        <taxon>Streptophyta</taxon>
        <taxon>Embryophyta</taxon>
        <taxon>Tracheophyta</taxon>
        <taxon>Spermatophyta</taxon>
        <taxon>Magnoliopsida</taxon>
        <taxon>eudicotyledons</taxon>
        <taxon>Gunneridae</taxon>
        <taxon>Pentapetalae</taxon>
        <taxon>rosids</taxon>
        <taxon>fabids</taxon>
        <taxon>Malpighiales</taxon>
        <taxon>Rhizophoraceae</taxon>
        <taxon>Rhizophora</taxon>
    </lineage>
</organism>
<accession>A0A2P2N2H6</accession>
<proteinExistence type="predicted"/>
<sequence length="43" mass="5088">MKHEIYPDLIPLLTRLYNVMISYQLPCHCKRKPADCSNAERII</sequence>
<protein>
    <submittedName>
        <fullName evidence="1">Uncharacterized protein</fullName>
    </submittedName>
</protein>
<evidence type="ECO:0000313" key="1">
    <source>
        <dbReference type="EMBL" id="MBX36626.1"/>
    </source>
</evidence>
<name>A0A2P2N2H6_RHIMU</name>
<dbReference type="AlphaFoldDB" id="A0A2P2N2H6"/>